<comment type="caution">
    <text evidence="2">The sequence shown here is derived from an EMBL/GenBank/DDBJ whole genome shotgun (WGS) entry which is preliminary data.</text>
</comment>
<gene>
    <name evidence="2" type="ORF">CEXT_277471</name>
</gene>
<protein>
    <submittedName>
        <fullName evidence="2">Uncharacterized protein</fullName>
    </submittedName>
</protein>
<keyword evidence="3" id="KW-1185">Reference proteome</keyword>
<name>A0AAV4Y6C7_CAEEX</name>
<dbReference type="Proteomes" id="UP001054945">
    <property type="component" value="Unassembled WGS sequence"/>
</dbReference>
<feature type="region of interest" description="Disordered" evidence="1">
    <location>
        <begin position="1"/>
        <end position="25"/>
    </location>
</feature>
<accession>A0AAV4Y6C7</accession>
<dbReference type="AlphaFoldDB" id="A0AAV4Y6C7"/>
<reference evidence="2 3" key="1">
    <citation type="submission" date="2021-06" db="EMBL/GenBank/DDBJ databases">
        <title>Caerostris extrusa draft genome.</title>
        <authorList>
            <person name="Kono N."/>
            <person name="Arakawa K."/>
        </authorList>
    </citation>
    <scope>NUCLEOTIDE SEQUENCE [LARGE SCALE GENOMIC DNA]</scope>
</reference>
<dbReference type="EMBL" id="BPLR01001316">
    <property type="protein sequence ID" value="GIZ01536.1"/>
    <property type="molecule type" value="Genomic_DNA"/>
</dbReference>
<proteinExistence type="predicted"/>
<organism evidence="2 3">
    <name type="scientific">Caerostris extrusa</name>
    <name type="common">Bark spider</name>
    <name type="synonym">Caerostris bankana</name>
    <dbReference type="NCBI Taxonomy" id="172846"/>
    <lineage>
        <taxon>Eukaryota</taxon>
        <taxon>Metazoa</taxon>
        <taxon>Ecdysozoa</taxon>
        <taxon>Arthropoda</taxon>
        <taxon>Chelicerata</taxon>
        <taxon>Arachnida</taxon>
        <taxon>Araneae</taxon>
        <taxon>Araneomorphae</taxon>
        <taxon>Entelegynae</taxon>
        <taxon>Araneoidea</taxon>
        <taxon>Araneidae</taxon>
        <taxon>Caerostris</taxon>
    </lineage>
</organism>
<evidence type="ECO:0000256" key="1">
    <source>
        <dbReference type="SAM" id="MobiDB-lite"/>
    </source>
</evidence>
<evidence type="ECO:0000313" key="2">
    <source>
        <dbReference type="EMBL" id="GIZ01536.1"/>
    </source>
</evidence>
<sequence length="85" mass="9821">MWAKPLSSRAQHKARGSPFFGKHAPNQFVERRMEGGQLPDSNLAPDYLKWDLEKQEKKRKCFVPEGTEELIKESEETWTGLLFGT</sequence>
<evidence type="ECO:0000313" key="3">
    <source>
        <dbReference type="Proteomes" id="UP001054945"/>
    </source>
</evidence>